<sequence>MNPTLPAAGPRRRFQPRPALPEGWRWPQGRGLALSFVLNIEEGAEFALGAGDERNEGVHEVVNEIRGVRDLCMETHFEYGARCGYDRVLQRFAERHWPLTLNVCGRALEHTPWVAVDALRHGHELCGHGWRWESPAHMDEPTEREHLARTVATIERFWGRRPAGWHCKSSPSVRTRSLLQSMGFLYDSDDYGDDLPYLLPRADGTPHVVLPYAFDTNDMRFFDRASFVHGRDFGDYVIAAIDTLLAESAHAPRMLTVGLHTRIIGRPARIGGLDMVLAHVARHADDIWVARREDIARHWLAHAPTPASGGA</sequence>
<gene>
    <name evidence="3" type="ORF">GCM10007935_44240</name>
</gene>
<feature type="domain" description="NodB homology" evidence="2">
    <location>
        <begin position="71"/>
        <end position="290"/>
    </location>
</feature>
<protein>
    <recommendedName>
        <fullName evidence="2">NodB homology domain-containing protein</fullName>
    </recommendedName>
</protein>
<evidence type="ECO:0000313" key="4">
    <source>
        <dbReference type="Proteomes" id="UP001156903"/>
    </source>
</evidence>
<proteinExistence type="predicted"/>
<dbReference type="PANTHER" id="PTHR43123:SF1">
    <property type="entry name" value="POLYSACCHARIDE DEACETYLASE-RELATED"/>
    <property type="match status" value="1"/>
</dbReference>
<dbReference type="RefSeq" id="WP_284309624.1">
    <property type="nucleotide sequence ID" value="NZ_BSPB01000126.1"/>
</dbReference>
<organism evidence="3 4">
    <name type="scientific">Hydrogenophaga electricum</name>
    <dbReference type="NCBI Taxonomy" id="1230953"/>
    <lineage>
        <taxon>Bacteria</taxon>
        <taxon>Pseudomonadati</taxon>
        <taxon>Pseudomonadota</taxon>
        <taxon>Betaproteobacteria</taxon>
        <taxon>Burkholderiales</taxon>
        <taxon>Comamonadaceae</taxon>
        <taxon>Hydrogenophaga</taxon>
    </lineage>
</organism>
<dbReference type="InterPro" id="IPR002509">
    <property type="entry name" value="NODB_dom"/>
</dbReference>
<dbReference type="EMBL" id="BSPB01000126">
    <property type="protein sequence ID" value="GLS16966.1"/>
    <property type="molecule type" value="Genomic_DNA"/>
</dbReference>
<dbReference type="InterPro" id="IPR011330">
    <property type="entry name" value="Glyco_hydro/deAcase_b/a-brl"/>
</dbReference>
<name>A0ABQ6C9M5_9BURK</name>
<keyword evidence="4" id="KW-1185">Reference proteome</keyword>
<reference evidence="4" key="1">
    <citation type="journal article" date="2019" name="Int. J. Syst. Evol. Microbiol.">
        <title>The Global Catalogue of Microorganisms (GCM) 10K type strain sequencing project: providing services to taxonomists for standard genome sequencing and annotation.</title>
        <authorList>
            <consortium name="The Broad Institute Genomics Platform"/>
            <consortium name="The Broad Institute Genome Sequencing Center for Infectious Disease"/>
            <person name="Wu L."/>
            <person name="Ma J."/>
        </authorList>
    </citation>
    <scope>NUCLEOTIDE SEQUENCE [LARGE SCALE GENOMIC DNA]</scope>
    <source>
        <strain evidence="4">NBRC 109341</strain>
    </source>
</reference>
<comment type="caution">
    <text evidence="3">The sequence shown here is derived from an EMBL/GenBank/DDBJ whole genome shotgun (WGS) entry which is preliminary data.</text>
</comment>
<accession>A0ABQ6C9M5</accession>
<evidence type="ECO:0000313" key="3">
    <source>
        <dbReference type="EMBL" id="GLS16966.1"/>
    </source>
</evidence>
<dbReference type="Pfam" id="PF01522">
    <property type="entry name" value="Polysacc_deac_1"/>
    <property type="match status" value="1"/>
</dbReference>
<dbReference type="Gene3D" id="3.20.20.370">
    <property type="entry name" value="Glycoside hydrolase/deacetylase"/>
    <property type="match status" value="1"/>
</dbReference>
<dbReference type="SUPFAM" id="SSF88713">
    <property type="entry name" value="Glycoside hydrolase/deacetylase"/>
    <property type="match status" value="1"/>
</dbReference>
<dbReference type="PANTHER" id="PTHR43123">
    <property type="entry name" value="POLYSACCHARIDE DEACETYLASE-RELATED"/>
    <property type="match status" value="1"/>
</dbReference>
<evidence type="ECO:0000259" key="2">
    <source>
        <dbReference type="PROSITE" id="PS51677"/>
    </source>
</evidence>
<dbReference type="Proteomes" id="UP001156903">
    <property type="component" value="Unassembled WGS sequence"/>
</dbReference>
<feature type="region of interest" description="Disordered" evidence="1">
    <location>
        <begin position="1"/>
        <end position="21"/>
    </location>
</feature>
<dbReference type="PROSITE" id="PS51677">
    <property type="entry name" value="NODB"/>
    <property type="match status" value="1"/>
</dbReference>
<evidence type="ECO:0000256" key="1">
    <source>
        <dbReference type="SAM" id="MobiDB-lite"/>
    </source>
</evidence>